<sequence>MHTDDTSLLYGGETLTENLVNAPVESSGEEPGQVKVKAKWMPLFCHGRNIIVNTIFYIHLQVKVVAACTMDPVLSVPQPMLCFDVSIA</sequence>
<dbReference type="Proteomes" id="UP000017559">
    <property type="component" value="Unassembled WGS sequence"/>
</dbReference>
<gene>
    <name evidence="1" type="ORF">Moror_10159</name>
</gene>
<name>V2WC27_MONRO</name>
<keyword evidence="2" id="KW-1185">Reference proteome</keyword>
<protein>
    <submittedName>
        <fullName evidence="1">Uncharacterized protein</fullName>
    </submittedName>
</protein>
<comment type="caution">
    <text evidence="1">The sequence shown here is derived from an EMBL/GenBank/DDBJ whole genome shotgun (WGS) entry which is preliminary data.</text>
</comment>
<reference evidence="1 2" key="1">
    <citation type="journal article" date="2014" name="BMC Genomics">
        <title>Genome and secretome analysis of the hemibiotrophic fungal pathogen, Moniliophthora roreri, which causes frosty pod rot disease of cacao: mechanisms of the biotrophic and necrotrophic phases.</title>
        <authorList>
            <person name="Meinhardt L.W."/>
            <person name="Costa G.G.L."/>
            <person name="Thomazella D.P.T."/>
            <person name="Teixeira P.J.P.L."/>
            <person name="Carazzolle M.F."/>
            <person name="Schuster S.C."/>
            <person name="Carlson J.E."/>
            <person name="Guiltinan M.J."/>
            <person name="Mieczkowski P."/>
            <person name="Farmer A."/>
            <person name="Ramaraj T."/>
            <person name="Crozier J."/>
            <person name="Davis R.E."/>
            <person name="Shao J."/>
            <person name="Melnick R.L."/>
            <person name="Pereira G.A.G."/>
            <person name="Bailey B.A."/>
        </authorList>
    </citation>
    <scope>NUCLEOTIDE SEQUENCE [LARGE SCALE GENOMIC DNA]</scope>
    <source>
        <strain evidence="1 2">MCA 2997</strain>
    </source>
</reference>
<accession>V2WC27</accession>
<proteinExistence type="predicted"/>
<evidence type="ECO:0000313" key="2">
    <source>
        <dbReference type="Proteomes" id="UP000017559"/>
    </source>
</evidence>
<dbReference type="AlphaFoldDB" id="V2WC27"/>
<organism evidence="1 2">
    <name type="scientific">Moniliophthora roreri (strain MCA 2997)</name>
    <name type="common">Cocoa frosty pod rot fungus</name>
    <name type="synonym">Crinipellis roreri</name>
    <dbReference type="NCBI Taxonomy" id="1381753"/>
    <lineage>
        <taxon>Eukaryota</taxon>
        <taxon>Fungi</taxon>
        <taxon>Dikarya</taxon>
        <taxon>Basidiomycota</taxon>
        <taxon>Agaricomycotina</taxon>
        <taxon>Agaricomycetes</taxon>
        <taxon>Agaricomycetidae</taxon>
        <taxon>Agaricales</taxon>
        <taxon>Marasmiineae</taxon>
        <taxon>Marasmiaceae</taxon>
        <taxon>Moniliophthora</taxon>
    </lineage>
</organism>
<evidence type="ECO:0000313" key="1">
    <source>
        <dbReference type="EMBL" id="ESK84388.1"/>
    </source>
</evidence>
<dbReference type="HOGENOM" id="CLU_2469621_0_0_1"/>
<dbReference type="EMBL" id="AWSO01001308">
    <property type="protein sequence ID" value="ESK84388.1"/>
    <property type="molecule type" value="Genomic_DNA"/>
</dbReference>
<dbReference type="KEGG" id="mrr:Moror_10159"/>